<keyword evidence="6" id="KW-0408">Iron</keyword>
<evidence type="ECO:0000256" key="4">
    <source>
        <dbReference type="ARBA" id="ARBA00022485"/>
    </source>
</evidence>
<dbReference type="Pfam" id="PF03315">
    <property type="entry name" value="SDH_beta"/>
    <property type="match status" value="2"/>
</dbReference>
<keyword evidence="12" id="KW-1185">Reference proteome</keyword>
<dbReference type="PANTHER" id="PTHR30182">
    <property type="entry name" value="L-SERINE DEHYDRATASE"/>
    <property type="match status" value="1"/>
</dbReference>
<reference evidence="11" key="1">
    <citation type="journal article" date="2022" name="bioRxiv">
        <title>Genomics of Preaxostyla Flagellates Illuminates Evolutionary Transitions and the Path Towards Mitochondrial Loss.</title>
        <authorList>
            <person name="Novak L.V.F."/>
            <person name="Treitli S.C."/>
            <person name="Pyrih J."/>
            <person name="Halakuc P."/>
            <person name="Pipaliya S.V."/>
            <person name="Vacek V."/>
            <person name="Brzon O."/>
            <person name="Soukal P."/>
            <person name="Eme L."/>
            <person name="Dacks J.B."/>
            <person name="Karnkowska A."/>
            <person name="Elias M."/>
            <person name="Hampl V."/>
        </authorList>
    </citation>
    <scope>NUCLEOTIDE SEQUENCE</scope>
    <source>
        <strain evidence="11">RCP-MX</strain>
    </source>
</reference>
<keyword evidence="5" id="KW-0479">Metal-binding</keyword>
<dbReference type="SUPFAM" id="SSF143548">
    <property type="entry name" value="Serine metabolism enzymes domain"/>
    <property type="match status" value="1"/>
</dbReference>
<comment type="pathway">
    <text evidence="2">Carbohydrate biosynthesis; gluconeogenesis.</text>
</comment>
<dbReference type="PANTHER" id="PTHR30182:SF1">
    <property type="entry name" value="L-SERINE DEHYDRATASE 1"/>
    <property type="match status" value="1"/>
</dbReference>
<name>A0ABQ8UM42_9EUKA</name>
<dbReference type="GO" id="GO:0003941">
    <property type="term" value="F:L-serine ammonia-lyase activity"/>
    <property type="evidence" value="ECO:0007669"/>
    <property type="project" value="UniProtKB-EC"/>
</dbReference>
<dbReference type="Pfam" id="PF03313">
    <property type="entry name" value="SDH_alpha"/>
    <property type="match status" value="1"/>
</dbReference>
<evidence type="ECO:0000313" key="11">
    <source>
        <dbReference type="EMBL" id="KAJ4458419.1"/>
    </source>
</evidence>
<gene>
    <name evidence="11" type="ORF">PAPYR_5807</name>
</gene>
<protein>
    <submittedName>
        <fullName evidence="11">L-serine ammonia-lyase</fullName>
        <ecNumber evidence="11">4.3.1.17</ecNumber>
    </submittedName>
</protein>
<feature type="domain" description="Serine dehydratase beta chain" evidence="10">
    <location>
        <begin position="55"/>
        <end position="117"/>
    </location>
</feature>
<evidence type="ECO:0000256" key="2">
    <source>
        <dbReference type="ARBA" id="ARBA00004742"/>
    </source>
</evidence>
<dbReference type="EC" id="4.3.1.17" evidence="11"/>
<evidence type="ECO:0000259" key="10">
    <source>
        <dbReference type="Pfam" id="PF03315"/>
    </source>
</evidence>
<dbReference type="InterPro" id="IPR005131">
    <property type="entry name" value="Ser_deHydtase_bsu"/>
</dbReference>
<evidence type="ECO:0000313" key="12">
    <source>
        <dbReference type="Proteomes" id="UP001141327"/>
    </source>
</evidence>
<keyword evidence="8 11" id="KW-0456">Lyase</keyword>
<evidence type="ECO:0000256" key="8">
    <source>
        <dbReference type="ARBA" id="ARBA00023239"/>
    </source>
</evidence>
<keyword evidence="7" id="KW-0411">Iron-sulfur</keyword>
<accession>A0ABQ8UM42</accession>
<evidence type="ECO:0000259" key="9">
    <source>
        <dbReference type="Pfam" id="PF03313"/>
    </source>
</evidence>
<proteinExistence type="predicted"/>
<evidence type="ECO:0000256" key="1">
    <source>
        <dbReference type="ARBA" id="ARBA00001966"/>
    </source>
</evidence>
<organism evidence="11 12">
    <name type="scientific">Paratrimastix pyriformis</name>
    <dbReference type="NCBI Taxonomy" id="342808"/>
    <lineage>
        <taxon>Eukaryota</taxon>
        <taxon>Metamonada</taxon>
        <taxon>Preaxostyla</taxon>
        <taxon>Paratrimastigidae</taxon>
        <taxon>Paratrimastix</taxon>
    </lineage>
</organism>
<dbReference type="InterPro" id="IPR029009">
    <property type="entry name" value="ASB_dom_sf"/>
</dbReference>
<dbReference type="InterPro" id="IPR005130">
    <property type="entry name" value="Ser_deHydtase-like_asu"/>
</dbReference>
<sequence length="384" mass="41073">MDAPAPLRRTDIESLIPRVGELWRVFKNRTPRTGTEQEQLAALYDLSGKTHSMQSIKKLFRIGHGPSSSHTMGPRRAAQRFLEMCPEAKNVRVTLYGSLGATGKGHLTDVSIIEALKPKPVEIVWKPEVVLEQHTNGMDFEGFDENGTLIQSYRCFSVGGGSIIDDRTRGGAPGTEAAALYDVYDCGNMNQVLKWCEDTGKPMWQYVYEKEGDSIIGHLQEVWKTMTDCVKRGLSASGIIPGGLNISRKARSTYLKAKRLQPASQRTALLFAFALAVGEENASGGLVCTAPTCGACGVVPGTLYYMKDVVGSTDEEILQALAIAGLIGTCIKANASISGAECGCQAEIGSACSMAAGALAFLMGGTPRQIEQAAEVATSPHPPA</sequence>
<feature type="domain" description="Serine dehydratase beta chain" evidence="10">
    <location>
        <begin position="122"/>
        <end position="166"/>
    </location>
</feature>
<keyword evidence="4" id="KW-0004">4Fe-4S</keyword>
<evidence type="ECO:0000256" key="3">
    <source>
        <dbReference type="ARBA" id="ARBA00022432"/>
    </source>
</evidence>
<comment type="caution">
    <text evidence="11">The sequence shown here is derived from an EMBL/GenBank/DDBJ whole genome shotgun (WGS) entry which is preliminary data.</text>
</comment>
<evidence type="ECO:0000256" key="5">
    <source>
        <dbReference type="ARBA" id="ARBA00022723"/>
    </source>
</evidence>
<feature type="domain" description="Serine dehydratase-like alpha subunit" evidence="9">
    <location>
        <begin position="212"/>
        <end position="378"/>
    </location>
</feature>
<dbReference type="InterPro" id="IPR051318">
    <property type="entry name" value="Fe-S_L-Ser"/>
</dbReference>
<evidence type="ECO:0000256" key="6">
    <source>
        <dbReference type="ARBA" id="ARBA00023004"/>
    </source>
</evidence>
<dbReference type="Gene3D" id="3.30.1330.90">
    <property type="entry name" value="D-3-phosphoglycerate dehydrogenase, domain 3"/>
    <property type="match status" value="2"/>
</dbReference>
<dbReference type="Proteomes" id="UP001141327">
    <property type="component" value="Unassembled WGS sequence"/>
</dbReference>
<dbReference type="EMBL" id="JAPMOS010000029">
    <property type="protein sequence ID" value="KAJ4458419.1"/>
    <property type="molecule type" value="Genomic_DNA"/>
</dbReference>
<keyword evidence="3" id="KW-0312">Gluconeogenesis</keyword>
<evidence type="ECO:0000256" key="7">
    <source>
        <dbReference type="ARBA" id="ARBA00023014"/>
    </source>
</evidence>
<comment type="cofactor">
    <cofactor evidence="1">
        <name>[4Fe-4S] cluster</name>
        <dbReference type="ChEBI" id="CHEBI:49883"/>
    </cofactor>
</comment>